<reference evidence="2 3" key="1">
    <citation type="submission" date="2020-08" db="EMBL/GenBank/DDBJ databases">
        <title>Genomic Encyclopedia of Type Strains, Phase IV (KMG-IV): sequencing the most valuable type-strain genomes for metagenomic binning, comparative biology and taxonomic classification.</title>
        <authorList>
            <person name="Goeker M."/>
        </authorList>
    </citation>
    <scope>NUCLEOTIDE SEQUENCE [LARGE SCALE GENOMIC DNA]</scope>
    <source>
        <strain evidence="2 3">DSM 18233</strain>
    </source>
</reference>
<keyword evidence="1" id="KW-1133">Transmembrane helix</keyword>
<keyword evidence="3" id="KW-1185">Reference proteome</keyword>
<feature type="transmembrane region" description="Helical" evidence="1">
    <location>
        <begin position="30"/>
        <end position="48"/>
    </location>
</feature>
<feature type="transmembrane region" description="Helical" evidence="1">
    <location>
        <begin position="76"/>
        <end position="93"/>
    </location>
</feature>
<name>A0A840R9M5_9NEIS</name>
<evidence type="ECO:0000313" key="2">
    <source>
        <dbReference type="EMBL" id="MBB5190055.1"/>
    </source>
</evidence>
<dbReference type="RefSeq" id="WP_184097688.1">
    <property type="nucleotide sequence ID" value="NZ_JACHHN010000001.1"/>
</dbReference>
<comment type="caution">
    <text evidence="2">The sequence shown here is derived from an EMBL/GenBank/DDBJ whole genome shotgun (WGS) entry which is preliminary data.</text>
</comment>
<evidence type="ECO:0000313" key="3">
    <source>
        <dbReference type="Proteomes" id="UP000543030"/>
    </source>
</evidence>
<dbReference type="InterPro" id="IPR029063">
    <property type="entry name" value="SAM-dependent_MTases_sf"/>
</dbReference>
<keyword evidence="1" id="KW-0812">Transmembrane</keyword>
<feature type="transmembrane region" description="Helical" evidence="1">
    <location>
        <begin position="7"/>
        <end position="24"/>
    </location>
</feature>
<evidence type="ECO:0000256" key="1">
    <source>
        <dbReference type="SAM" id="Phobius"/>
    </source>
</evidence>
<keyword evidence="1" id="KW-0472">Membrane</keyword>
<dbReference type="AlphaFoldDB" id="A0A840R9M5"/>
<dbReference type="Proteomes" id="UP000543030">
    <property type="component" value="Unassembled WGS sequence"/>
</dbReference>
<protein>
    <recommendedName>
        <fullName evidence="4">Methyltransferase</fullName>
    </recommendedName>
</protein>
<dbReference type="Gene3D" id="3.40.50.150">
    <property type="entry name" value="Vaccinia Virus protein VP39"/>
    <property type="match status" value="1"/>
</dbReference>
<feature type="transmembrane region" description="Helical" evidence="1">
    <location>
        <begin position="53"/>
        <end position="70"/>
    </location>
</feature>
<gene>
    <name evidence="2" type="ORF">HNQ50_000765</name>
</gene>
<proteinExistence type="predicted"/>
<dbReference type="CDD" id="cd02440">
    <property type="entry name" value="AdoMet_MTases"/>
    <property type="match status" value="1"/>
</dbReference>
<accession>A0A840R9M5</accession>
<dbReference type="EMBL" id="JACHHN010000001">
    <property type="protein sequence ID" value="MBB5190055.1"/>
    <property type="molecule type" value="Genomic_DNA"/>
</dbReference>
<organism evidence="2 3">
    <name type="scientific">Silvimonas terrae</name>
    <dbReference type="NCBI Taxonomy" id="300266"/>
    <lineage>
        <taxon>Bacteria</taxon>
        <taxon>Pseudomonadati</taxon>
        <taxon>Pseudomonadota</taxon>
        <taxon>Betaproteobacteria</taxon>
        <taxon>Neisseriales</taxon>
        <taxon>Chitinibacteraceae</taxon>
        <taxon>Silvimonas</taxon>
    </lineage>
</organism>
<evidence type="ECO:0008006" key="4">
    <source>
        <dbReference type="Google" id="ProtNLM"/>
    </source>
</evidence>
<dbReference type="SUPFAM" id="SSF53335">
    <property type="entry name" value="S-adenosyl-L-methionine-dependent methyltransferases"/>
    <property type="match status" value="1"/>
</dbReference>
<sequence>MPQPLRFVLLQVLAVAVMALLWWFMPATPVWALALAGGVTAAFVAWFWHDGHWWSFIHLCFPAAILAALSWQVPPWLWLVAFVLLFLVSAGAVQSRVPLYLSNPRALALLSQEIPSHAHVIDLGGGTGTVLAWLGKHRPDVTVTGVEMAWLPWLIGRWRLGAQADWRRADAFTQNLAGFDVVYAYLSPEPMPRLWQKVKAECRPDCRLISNSFGVPGQTPDKTIDIGDWKHSKLLIWQSI</sequence>